<feature type="transmembrane region" description="Helical" evidence="7">
    <location>
        <begin position="7"/>
        <end position="25"/>
    </location>
</feature>
<dbReference type="Pfam" id="PF17676">
    <property type="entry name" value="Peptidase_S66C"/>
    <property type="match status" value="1"/>
</dbReference>
<accession>B3EUB3</accession>
<feature type="active site" description="Charge relay system" evidence="6">
    <location>
        <position position="245"/>
    </location>
</feature>
<dbReference type="CDD" id="cd07025">
    <property type="entry name" value="Peptidase_S66"/>
    <property type="match status" value="1"/>
</dbReference>
<dbReference type="Gene3D" id="3.40.50.10740">
    <property type="entry name" value="Class I glutamine amidotransferase-like"/>
    <property type="match status" value="1"/>
</dbReference>
<feature type="domain" description="LD-carboxypeptidase N-terminal" evidence="8">
    <location>
        <begin position="54"/>
        <end position="171"/>
    </location>
</feature>
<protein>
    <submittedName>
        <fullName evidence="10">Peptidase U61 LD-carboxypeptidase A</fullName>
    </submittedName>
</protein>
<dbReference type="InterPro" id="IPR029062">
    <property type="entry name" value="Class_I_gatase-like"/>
</dbReference>
<feature type="domain" description="LD-carboxypeptidase C-terminal" evidence="9">
    <location>
        <begin position="216"/>
        <end position="328"/>
    </location>
</feature>
<dbReference type="SUPFAM" id="SSF141986">
    <property type="entry name" value="LD-carboxypeptidase A C-terminal domain-like"/>
    <property type="match status" value="1"/>
</dbReference>
<dbReference type="GO" id="GO:0008236">
    <property type="term" value="F:serine-type peptidase activity"/>
    <property type="evidence" value="ECO:0007669"/>
    <property type="project" value="UniProtKB-KW"/>
</dbReference>
<evidence type="ECO:0000313" key="11">
    <source>
        <dbReference type="Proteomes" id="UP000001227"/>
    </source>
</evidence>
<dbReference type="Pfam" id="PF02016">
    <property type="entry name" value="Peptidase_S66"/>
    <property type="match status" value="1"/>
</dbReference>
<dbReference type="InterPro" id="IPR040921">
    <property type="entry name" value="Peptidase_S66C"/>
</dbReference>
<dbReference type="eggNOG" id="COG1619">
    <property type="taxonomic scope" value="Bacteria"/>
</dbReference>
<dbReference type="STRING" id="452471.Aasi_0083"/>
<organism evidence="10 11">
    <name type="scientific">Amoebophilus asiaticus (strain 5a2)</name>
    <dbReference type="NCBI Taxonomy" id="452471"/>
    <lineage>
        <taxon>Bacteria</taxon>
        <taxon>Pseudomonadati</taxon>
        <taxon>Bacteroidota</taxon>
        <taxon>Cytophagia</taxon>
        <taxon>Cytophagales</taxon>
        <taxon>Amoebophilaceae</taxon>
        <taxon>Candidatus Amoebophilus</taxon>
    </lineage>
</organism>
<dbReference type="SUPFAM" id="SSF52317">
    <property type="entry name" value="Class I glutamine amidotransferase-like"/>
    <property type="match status" value="1"/>
</dbReference>
<dbReference type="RefSeq" id="WP_012472304.1">
    <property type="nucleotide sequence ID" value="NC_010830.1"/>
</dbReference>
<feature type="active site" description="Nucleophile" evidence="6">
    <location>
        <position position="152"/>
    </location>
</feature>
<dbReference type="HOGENOM" id="CLU_034346_3_1_10"/>
<dbReference type="PANTHER" id="PTHR30237:SF2">
    <property type="entry name" value="MUREIN TETRAPEPTIDE CARBOXYPEPTIDASE"/>
    <property type="match status" value="1"/>
</dbReference>
<dbReference type="PANTHER" id="PTHR30237">
    <property type="entry name" value="MURAMOYLTETRAPEPTIDE CARBOXYPEPTIDASE"/>
    <property type="match status" value="1"/>
</dbReference>
<dbReference type="GO" id="GO:0004180">
    <property type="term" value="F:carboxypeptidase activity"/>
    <property type="evidence" value="ECO:0007669"/>
    <property type="project" value="UniProtKB-KW"/>
</dbReference>
<dbReference type="InterPro" id="IPR027461">
    <property type="entry name" value="Carboxypeptidase_A_C_sf"/>
</dbReference>
<evidence type="ECO:0000256" key="5">
    <source>
        <dbReference type="ARBA" id="ARBA00022825"/>
    </source>
</evidence>
<evidence type="ECO:0000256" key="7">
    <source>
        <dbReference type="SAM" id="Phobius"/>
    </source>
</evidence>
<dbReference type="PIRSF" id="PIRSF028757">
    <property type="entry name" value="LD-carboxypeptidase"/>
    <property type="match status" value="1"/>
</dbReference>
<keyword evidence="5" id="KW-0720">Serine protease</keyword>
<keyword evidence="11" id="KW-1185">Reference proteome</keyword>
<dbReference type="AlphaFoldDB" id="B3EUB3"/>
<dbReference type="KEGG" id="aas:Aasi_0083"/>
<name>B3EUB3_AMOA5</name>
<evidence type="ECO:0000313" key="10">
    <source>
        <dbReference type="EMBL" id="ACE05532.1"/>
    </source>
</evidence>
<evidence type="ECO:0000256" key="1">
    <source>
        <dbReference type="ARBA" id="ARBA00010233"/>
    </source>
</evidence>
<keyword evidence="7" id="KW-1133">Transmembrane helix</keyword>
<dbReference type="OrthoDB" id="9807329at2"/>
<dbReference type="Proteomes" id="UP000001227">
    <property type="component" value="Chromosome"/>
</dbReference>
<keyword evidence="4" id="KW-0378">Hydrolase</keyword>
<dbReference type="InterPro" id="IPR003507">
    <property type="entry name" value="S66_fam"/>
</dbReference>
<evidence type="ECO:0000256" key="3">
    <source>
        <dbReference type="ARBA" id="ARBA00022670"/>
    </source>
</evidence>
<gene>
    <name evidence="10" type="ordered locus">Aasi_0083</name>
</gene>
<dbReference type="InterPro" id="IPR027478">
    <property type="entry name" value="LdcA_N"/>
</dbReference>
<keyword evidence="7" id="KW-0812">Transmembrane</keyword>
<proteinExistence type="inferred from homology"/>
<dbReference type="Gene3D" id="3.50.30.60">
    <property type="entry name" value="LD-carboxypeptidase A C-terminal domain-like"/>
    <property type="match status" value="1"/>
</dbReference>
<dbReference type="GO" id="GO:0006508">
    <property type="term" value="P:proteolysis"/>
    <property type="evidence" value="ECO:0007669"/>
    <property type="project" value="UniProtKB-KW"/>
</dbReference>
<keyword evidence="7" id="KW-0472">Membrane</keyword>
<keyword evidence="2" id="KW-0121">Carboxypeptidase</keyword>
<sequence length="344" mass="38226">MRAHIFSLRFYILIGLFYFILSQFFNIANGQGKLLQGQNMPLVFPPLLKQQDRVAIVAPAWWAIDKDITLKQTKEILQSWGLEVIIGKSIGPRCGQFAGNDNLRLNDLQAMLDDPTIKAIFAYRGGHGTTRIIDKLEFTRFLQYPKWLIGFSDLTTMHLKLHQLGVVSIHGEMPRHFPDSLYQSSINSLKLALFTGTTKLTAKPNIHNRVGDVSAPVVGGNLMMICANIGTEIDLDTKGKILVLEDVGEQLYAIDRMLVQLKRTGKLAHLAGLIVGSMVGMQDKKHMAFGKSVQAIIKEHVTEYQFPVAFNFPIGHKAPNIAFIHGAIGTLSVTEESVALSFDT</sequence>
<keyword evidence="3" id="KW-0645">Protease</keyword>
<dbReference type="InterPro" id="IPR040449">
    <property type="entry name" value="Peptidase_S66_N"/>
</dbReference>
<evidence type="ECO:0000256" key="2">
    <source>
        <dbReference type="ARBA" id="ARBA00022645"/>
    </source>
</evidence>
<evidence type="ECO:0000256" key="6">
    <source>
        <dbReference type="PIRSR" id="PIRSR028757-1"/>
    </source>
</evidence>
<evidence type="ECO:0000259" key="9">
    <source>
        <dbReference type="Pfam" id="PF17676"/>
    </source>
</evidence>
<dbReference type="EMBL" id="CP001102">
    <property type="protein sequence ID" value="ACE05532.1"/>
    <property type="molecule type" value="Genomic_DNA"/>
</dbReference>
<reference evidence="10 11" key="1">
    <citation type="journal article" date="2010" name="J. Bacteriol.">
        <title>The genome of the amoeba symbiont 'Candidatus Amoebophilus asiaticus' reveals common mechanisms for host cell interaction among amoeba-associated bacteria.</title>
        <authorList>
            <person name="Schmitz-Esser S."/>
            <person name="Tischler P."/>
            <person name="Arnold R."/>
            <person name="Montanaro J."/>
            <person name="Wagner M."/>
            <person name="Rattei T."/>
            <person name="Horn M."/>
        </authorList>
    </citation>
    <scope>NUCLEOTIDE SEQUENCE [LARGE SCALE GENOMIC DNA]</scope>
    <source>
        <strain evidence="10 11">5a2</strain>
    </source>
</reference>
<comment type="similarity">
    <text evidence="1">Belongs to the peptidase S66 family.</text>
</comment>
<feature type="active site" description="Charge relay system" evidence="6">
    <location>
        <position position="316"/>
    </location>
</feature>
<evidence type="ECO:0000256" key="4">
    <source>
        <dbReference type="ARBA" id="ARBA00022801"/>
    </source>
</evidence>
<evidence type="ECO:0000259" key="8">
    <source>
        <dbReference type="Pfam" id="PF02016"/>
    </source>
</evidence>